<dbReference type="EMBL" id="AUSU01000694">
    <property type="protein sequence ID" value="EPS72785.1"/>
    <property type="molecule type" value="Genomic_DNA"/>
</dbReference>
<sequence length="124" mass="12873">SATTMTLYNKCSHRVWPGIQPSAGKPILSGGGFELAPNRSYSLELPGGWSGRVWGRHGCVFDGSGRGRCATGDCGGAMACNGMGGAPPATLVEITLGNEQDFYDVSLVDGYNLPISFTTLRGSG</sequence>
<keyword evidence="2" id="KW-1015">Disulfide bond</keyword>
<dbReference type="AlphaFoldDB" id="S8D0D5"/>
<reference evidence="3 4" key="1">
    <citation type="journal article" date="2013" name="BMC Genomics">
        <title>The miniature genome of a carnivorous plant Genlisea aurea contains a low number of genes and short non-coding sequences.</title>
        <authorList>
            <person name="Leushkin E.V."/>
            <person name="Sutormin R.A."/>
            <person name="Nabieva E.R."/>
            <person name="Penin A.A."/>
            <person name="Kondrashov A.S."/>
            <person name="Logacheva M.D."/>
        </authorList>
    </citation>
    <scope>NUCLEOTIDE SEQUENCE [LARGE SCALE GENOMIC DNA]</scope>
</reference>
<feature type="non-terminal residue" evidence="3">
    <location>
        <position position="1"/>
    </location>
</feature>
<feature type="disulfide bond" evidence="2">
    <location>
        <begin position="74"/>
        <end position="80"/>
    </location>
</feature>
<dbReference type="InterPro" id="IPR001938">
    <property type="entry name" value="Thaumatin"/>
</dbReference>
<comment type="caution">
    <text evidence="3">The sequence shown here is derived from an EMBL/GenBank/DDBJ whole genome shotgun (WGS) entry which is preliminary data.</text>
</comment>
<feature type="disulfide bond" evidence="2">
    <location>
        <begin position="59"/>
        <end position="69"/>
    </location>
</feature>
<evidence type="ECO:0000256" key="2">
    <source>
        <dbReference type="PIRSR" id="PIRSR002703-1"/>
    </source>
</evidence>
<evidence type="ECO:0000313" key="3">
    <source>
        <dbReference type="EMBL" id="EPS72785.1"/>
    </source>
</evidence>
<dbReference type="PROSITE" id="PS00316">
    <property type="entry name" value="THAUMATIN_1"/>
    <property type="match status" value="1"/>
</dbReference>
<dbReference type="PIRSF" id="PIRSF002703">
    <property type="entry name" value="Thaumatin"/>
    <property type="match status" value="1"/>
</dbReference>
<dbReference type="SMART" id="SM00205">
    <property type="entry name" value="THN"/>
    <property type="match status" value="1"/>
</dbReference>
<protein>
    <recommendedName>
        <fullName evidence="5">Thaumatin-like protein</fullName>
    </recommendedName>
</protein>
<dbReference type="SUPFAM" id="SSF49870">
    <property type="entry name" value="Osmotin, thaumatin-like protein"/>
    <property type="match status" value="1"/>
</dbReference>
<dbReference type="PRINTS" id="PR00347">
    <property type="entry name" value="THAUMATIN"/>
</dbReference>
<evidence type="ECO:0000313" key="4">
    <source>
        <dbReference type="Proteomes" id="UP000015453"/>
    </source>
</evidence>
<keyword evidence="4" id="KW-1185">Reference proteome</keyword>
<dbReference type="PANTHER" id="PTHR31048">
    <property type="entry name" value="OS03G0233200 PROTEIN"/>
    <property type="match status" value="1"/>
</dbReference>
<dbReference type="PROSITE" id="PS51367">
    <property type="entry name" value="THAUMATIN_2"/>
    <property type="match status" value="1"/>
</dbReference>
<evidence type="ECO:0000256" key="1">
    <source>
        <dbReference type="ARBA" id="ARBA00022729"/>
    </source>
</evidence>
<organism evidence="3 4">
    <name type="scientific">Genlisea aurea</name>
    <dbReference type="NCBI Taxonomy" id="192259"/>
    <lineage>
        <taxon>Eukaryota</taxon>
        <taxon>Viridiplantae</taxon>
        <taxon>Streptophyta</taxon>
        <taxon>Embryophyta</taxon>
        <taxon>Tracheophyta</taxon>
        <taxon>Spermatophyta</taxon>
        <taxon>Magnoliopsida</taxon>
        <taxon>eudicotyledons</taxon>
        <taxon>Gunneridae</taxon>
        <taxon>Pentapetalae</taxon>
        <taxon>asterids</taxon>
        <taxon>lamiids</taxon>
        <taxon>Lamiales</taxon>
        <taxon>Lentibulariaceae</taxon>
        <taxon>Genlisea</taxon>
    </lineage>
</organism>
<name>S8D0D5_9LAMI</name>
<accession>S8D0D5</accession>
<proteinExistence type="predicted"/>
<dbReference type="Proteomes" id="UP000015453">
    <property type="component" value="Unassembled WGS sequence"/>
</dbReference>
<evidence type="ECO:0008006" key="5">
    <source>
        <dbReference type="Google" id="ProtNLM"/>
    </source>
</evidence>
<dbReference type="Gene3D" id="2.60.110.10">
    <property type="entry name" value="Thaumatin"/>
    <property type="match status" value="1"/>
</dbReference>
<feature type="non-terminal residue" evidence="3">
    <location>
        <position position="124"/>
    </location>
</feature>
<gene>
    <name evidence="3" type="ORF">M569_01971</name>
</gene>
<dbReference type="InterPro" id="IPR017949">
    <property type="entry name" value="Thaumatin_CS"/>
</dbReference>
<dbReference type="OrthoDB" id="430315at2759"/>
<dbReference type="Pfam" id="PF00314">
    <property type="entry name" value="Thaumatin"/>
    <property type="match status" value="1"/>
</dbReference>
<dbReference type="InterPro" id="IPR037176">
    <property type="entry name" value="Osmotin/thaumatin-like_sf"/>
</dbReference>
<keyword evidence="1" id="KW-0732">Signal</keyword>